<dbReference type="Pfam" id="PF17906">
    <property type="entry name" value="HTH_48"/>
    <property type="match status" value="1"/>
</dbReference>
<reference evidence="2 3" key="1">
    <citation type="submission" date="2024-03" db="EMBL/GenBank/DDBJ databases">
        <title>Adaptation during the transition from Ophiocordyceps entomopathogen to insect associate is accompanied by gene loss and intensified selection.</title>
        <authorList>
            <person name="Ward C.M."/>
            <person name="Onetto C.A."/>
            <person name="Borneman A.R."/>
        </authorList>
    </citation>
    <scope>NUCLEOTIDE SEQUENCE [LARGE SCALE GENOMIC DNA]</scope>
    <source>
        <strain evidence="2">AWRI1</strain>
        <tissue evidence="2">Single Adult Female</tissue>
    </source>
</reference>
<keyword evidence="3" id="KW-1185">Reference proteome</keyword>
<proteinExistence type="predicted"/>
<dbReference type="AlphaFoldDB" id="A0AAN9TLF7"/>
<evidence type="ECO:0000313" key="3">
    <source>
        <dbReference type="Proteomes" id="UP001367676"/>
    </source>
</evidence>
<organism evidence="2 3">
    <name type="scientific">Parthenolecanium corni</name>
    <dbReference type="NCBI Taxonomy" id="536013"/>
    <lineage>
        <taxon>Eukaryota</taxon>
        <taxon>Metazoa</taxon>
        <taxon>Ecdysozoa</taxon>
        <taxon>Arthropoda</taxon>
        <taxon>Hexapoda</taxon>
        <taxon>Insecta</taxon>
        <taxon>Pterygota</taxon>
        <taxon>Neoptera</taxon>
        <taxon>Paraneoptera</taxon>
        <taxon>Hemiptera</taxon>
        <taxon>Sternorrhyncha</taxon>
        <taxon>Coccoidea</taxon>
        <taxon>Coccidae</taxon>
        <taxon>Parthenolecanium</taxon>
    </lineage>
</organism>
<dbReference type="InterPro" id="IPR036397">
    <property type="entry name" value="RNaseH_sf"/>
</dbReference>
<dbReference type="InterPro" id="IPR052709">
    <property type="entry name" value="Transposase-MT_Hybrid"/>
</dbReference>
<dbReference type="Proteomes" id="UP001367676">
    <property type="component" value="Unassembled WGS sequence"/>
</dbReference>
<sequence length="186" mass="22192">MNNLIEQRTNVNFSTKLNKKSQEIHEMLTAVYGETTIQPTTIRKWVKRFRDGREDVDDDARIGPPVTARIVHYEFVPEGTTVTAKYYLEVLKRLRWRIRQVRPELYKENRWILHQDNAPSHTTMVKRVMRGNHYGDLDAVKQSVTDEIKVLPCEDWKICFQKWRERWHKCILSNGEYFEGDEICIP</sequence>
<evidence type="ECO:0000313" key="2">
    <source>
        <dbReference type="EMBL" id="KAK7601290.1"/>
    </source>
</evidence>
<comment type="caution">
    <text evidence="2">The sequence shown here is derived from an EMBL/GenBank/DDBJ whole genome shotgun (WGS) entry which is preliminary data.</text>
</comment>
<dbReference type="EMBL" id="JBBCAQ010000010">
    <property type="protein sequence ID" value="KAK7601290.1"/>
    <property type="molecule type" value="Genomic_DNA"/>
</dbReference>
<dbReference type="InterPro" id="IPR041426">
    <property type="entry name" value="Mos1_HTH"/>
</dbReference>
<dbReference type="PANTHER" id="PTHR46060">
    <property type="entry name" value="MARINER MOS1 TRANSPOSASE-LIKE PROTEIN"/>
    <property type="match status" value="1"/>
</dbReference>
<dbReference type="PANTHER" id="PTHR46060:SF1">
    <property type="entry name" value="MARINER MOS1 TRANSPOSASE-LIKE PROTEIN"/>
    <property type="match status" value="1"/>
</dbReference>
<name>A0AAN9TLF7_9HEMI</name>
<gene>
    <name evidence="2" type="ORF">V9T40_008731</name>
</gene>
<evidence type="ECO:0000259" key="1">
    <source>
        <dbReference type="Pfam" id="PF17906"/>
    </source>
</evidence>
<feature type="domain" description="Mos1 transposase HTH" evidence="1">
    <location>
        <begin position="15"/>
        <end position="52"/>
    </location>
</feature>
<dbReference type="GO" id="GO:0003676">
    <property type="term" value="F:nucleic acid binding"/>
    <property type="evidence" value="ECO:0007669"/>
    <property type="project" value="InterPro"/>
</dbReference>
<dbReference type="Gene3D" id="3.30.420.10">
    <property type="entry name" value="Ribonuclease H-like superfamily/Ribonuclease H"/>
    <property type="match status" value="2"/>
</dbReference>
<accession>A0AAN9TLF7</accession>
<protein>
    <recommendedName>
        <fullName evidence="1">Mos1 transposase HTH domain-containing protein</fullName>
    </recommendedName>
</protein>